<sequence>MSNAHGLPMGPEGPCFAGLQPRLRSACRADAGTEVTAVAHLCGHQHWRETGLLTSTGGAPTTHAQPLQVASLPLLALALCWTVVLILSFSLSLLSFGLAYSLLSLRRVHAWIQESLAPSLDGIIDGGQRALKARAEERAKARPGQAQAALNVQAAMGVVLLSVAAAAVFWKVKPE</sequence>
<dbReference type="EMBL" id="KN817745">
    <property type="protein sequence ID" value="KJA13400.1"/>
    <property type="molecule type" value="Genomic_DNA"/>
</dbReference>
<keyword evidence="3" id="KW-1185">Reference proteome</keyword>
<organism evidence="2 3">
    <name type="scientific">Hypholoma sublateritium (strain FD-334 SS-4)</name>
    <dbReference type="NCBI Taxonomy" id="945553"/>
    <lineage>
        <taxon>Eukaryota</taxon>
        <taxon>Fungi</taxon>
        <taxon>Dikarya</taxon>
        <taxon>Basidiomycota</taxon>
        <taxon>Agaricomycotina</taxon>
        <taxon>Agaricomycetes</taxon>
        <taxon>Agaricomycetidae</taxon>
        <taxon>Agaricales</taxon>
        <taxon>Agaricineae</taxon>
        <taxon>Strophariaceae</taxon>
        <taxon>Hypholoma</taxon>
    </lineage>
</organism>
<keyword evidence="1" id="KW-0472">Membrane</keyword>
<evidence type="ECO:0000313" key="3">
    <source>
        <dbReference type="Proteomes" id="UP000054270"/>
    </source>
</evidence>
<feature type="transmembrane region" description="Helical" evidence="1">
    <location>
        <begin position="148"/>
        <end position="170"/>
    </location>
</feature>
<gene>
    <name evidence="2" type="ORF">HYPSUDRAFT_209575</name>
</gene>
<evidence type="ECO:0000313" key="2">
    <source>
        <dbReference type="EMBL" id="KJA13400.1"/>
    </source>
</evidence>
<feature type="transmembrane region" description="Helical" evidence="1">
    <location>
        <begin position="74"/>
        <end position="103"/>
    </location>
</feature>
<dbReference type="AlphaFoldDB" id="A0A0D2NY47"/>
<evidence type="ECO:0000256" key="1">
    <source>
        <dbReference type="SAM" id="Phobius"/>
    </source>
</evidence>
<dbReference type="Proteomes" id="UP000054270">
    <property type="component" value="Unassembled WGS sequence"/>
</dbReference>
<keyword evidence="1" id="KW-0812">Transmembrane</keyword>
<keyword evidence="1" id="KW-1133">Transmembrane helix</keyword>
<proteinExistence type="predicted"/>
<reference evidence="3" key="1">
    <citation type="submission" date="2014-04" db="EMBL/GenBank/DDBJ databases">
        <title>Evolutionary Origins and Diversification of the Mycorrhizal Mutualists.</title>
        <authorList>
            <consortium name="DOE Joint Genome Institute"/>
            <consortium name="Mycorrhizal Genomics Consortium"/>
            <person name="Kohler A."/>
            <person name="Kuo A."/>
            <person name="Nagy L.G."/>
            <person name="Floudas D."/>
            <person name="Copeland A."/>
            <person name="Barry K.W."/>
            <person name="Cichocki N."/>
            <person name="Veneault-Fourrey C."/>
            <person name="LaButti K."/>
            <person name="Lindquist E.A."/>
            <person name="Lipzen A."/>
            <person name="Lundell T."/>
            <person name="Morin E."/>
            <person name="Murat C."/>
            <person name="Riley R."/>
            <person name="Ohm R."/>
            <person name="Sun H."/>
            <person name="Tunlid A."/>
            <person name="Henrissat B."/>
            <person name="Grigoriev I.V."/>
            <person name="Hibbett D.S."/>
            <person name="Martin F."/>
        </authorList>
    </citation>
    <scope>NUCLEOTIDE SEQUENCE [LARGE SCALE GENOMIC DNA]</scope>
    <source>
        <strain evidence="3">FD-334 SS-4</strain>
    </source>
</reference>
<accession>A0A0D2NY47</accession>
<protein>
    <submittedName>
        <fullName evidence="2">Uncharacterized protein</fullName>
    </submittedName>
</protein>
<name>A0A0D2NY47_HYPSF</name>